<keyword evidence="2" id="KW-1185">Reference proteome</keyword>
<name>A0AAQ3MPN8_VIGMU</name>
<dbReference type="AlphaFoldDB" id="A0AAQ3MPN8"/>
<gene>
    <name evidence="1" type="ORF">V8G54_033848</name>
</gene>
<evidence type="ECO:0000313" key="2">
    <source>
        <dbReference type="Proteomes" id="UP001374535"/>
    </source>
</evidence>
<protein>
    <submittedName>
        <fullName evidence="1">Uncharacterized protein</fullName>
    </submittedName>
</protein>
<proteinExistence type="predicted"/>
<reference evidence="1 2" key="1">
    <citation type="journal article" date="2023" name="Life. Sci Alliance">
        <title>Evolutionary insights into 3D genome organization and epigenetic landscape of Vigna mungo.</title>
        <authorList>
            <person name="Junaid A."/>
            <person name="Singh B."/>
            <person name="Bhatia S."/>
        </authorList>
    </citation>
    <scope>NUCLEOTIDE SEQUENCE [LARGE SCALE GENOMIC DNA]</scope>
    <source>
        <strain evidence="1">Urdbean</strain>
    </source>
</reference>
<evidence type="ECO:0000313" key="1">
    <source>
        <dbReference type="EMBL" id="WVY94760.1"/>
    </source>
</evidence>
<organism evidence="1 2">
    <name type="scientific">Vigna mungo</name>
    <name type="common">Black gram</name>
    <name type="synonym">Phaseolus mungo</name>
    <dbReference type="NCBI Taxonomy" id="3915"/>
    <lineage>
        <taxon>Eukaryota</taxon>
        <taxon>Viridiplantae</taxon>
        <taxon>Streptophyta</taxon>
        <taxon>Embryophyta</taxon>
        <taxon>Tracheophyta</taxon>
        <taxon>Spermatophyta</taxon>
        <taxon>Magnoliopsida</taxon>
        <taxon>eudicotyledons</taxon>
        <taxon>Gunneridae</taxon>
        <taxon>Pentapetalae</taxon>
        <taxon>rosids</taxon>
        <taxon>fabids</taxon>
        <taxon>Fabales</taxon>
        <taxon>Fabaceae</taxon>
        <taxon>Papilionoideae</taxon>
        <taxon>50 kb inversion clade</taxon>
        <taxon>NPAAA clade</taxon>
        <taxon>indigoferoid/millettioid clade</taxon>
        <taxon>Phaseoleae</taxon>
        <taxon>Vigna</taxon>
    </lineage>
</organism>
<dbReference type="EMBL" id="CP144691">
    <property type="protein sequence ID" value="WVY94760.1"/>
    <property type="molecule type" value="Genomic_DNA"/>
</dbReference>
<sequence length="106" mass="11667">MEQSPKRKHSSLIHELIQGKELAKQLGNLLVSSSPASLETNELLVDKILSSYEKALTMLNWGSIVGEAKTTSTTMMDSHCSFTNGGSPKSEVVDRELDHKAVLKKR</sequence>
<dbReference type="Proteomes" id="UP001374535">
    <property type="component" value="Chromosome 10"/>
</dbReference>
<accession>A0AAQ3MPN8</accession>